<dbReference type="GO" id="GO:0019239">
    <property type="term" value="F:deaminase activity"/>
    <property type="evidence" value="ECO:0007669"/>
    <property type="project" value="TreeGrafter"/>
</dbReference>
<dbReference type="PROSITE" id="PS01094">
    <property type="entry name" value="UPF0076"/>
    <property type="match status" value="1"/>
</dbReference>
<evidence type="ECO:0000256" key="1">
    <source>
        <dbReference type="ARBA" id="ARBA00010552"/>
    </source>
</evidence>
<reference evidence="2" key="1">
    <citation type="journal article" date="2015" name="PeerJ">
        <title>First genomic representation of candidate bacterial phylum KSB3 points to enhanced environmental sensing as a trigger of wastewater bulking.</title>
        <authorList>
            <person name="Sekiguchi Y."/>
            <person name="Ohashi A."/>
            <person name="Parks D.H."/>
            <person name="Yamauchi T."/>
            <person name="Tyson G.W."/>
            <person name="Hugenholtz P."/>
        </authorList>
    </citation>
    <scope>NUCLEOTIDE SEQUENCE [LARGE SCALE GENOMIC DNA]</scope>
</reference>
<dbReference type="STRING" id="1499967.U27_00758"/>
<dbReference type="PANTHER" id="PTHR11803">
    <property type="entry name" value="2-IMINOBUTANOATE/2-IMINOPROPANOATE DEAMINASE RIDA"/>
    <property type="match status" value="1"/>
</dbReference>
<dbReference type="eggNOG" id="COG0251">
    <property type="taxonomic scope" value="Bacteria"/>
</dbReference>
<dbReference type="InterPro" id="IPR006175">
    <property type="entry name" value="YjgF/YER057c/UK114"/>
</dbReference>
<name>A0A081C8F5_VECG1</name>
<dbReference type="PANTHER" id="PTHR11803:SF39">
    <property type="entry name" value="2-IMINOBUTANOATE_2-IMINOPROPANOATE DEAMINASE"/>
    <property type="match status" value="1"/>
</dbReference>
<dbReference type="Gene3D" id="3.30.1330.40">
    <property type="entry name" value="RutC-like"/>
    <property type="match status" value="1"/>
</dbReference>
<dbReference type="Pfam" id="PF01042">
    <property type="entry name" value="Ribonuc_L-PSP"/>
    <property type="match status" value="1"/>
</dbReference>
<dbReference type="AlphaFoldDB" id="A0A081C8F5"/>
<dbReference type="CDD" id="cd00448">
    <property type="entry name" value="YjgF_YER057c_UK114_family"/>
    <property type="match status" value="1"/>
</dbReference>
<dbReference type="GO" id="GO:0005829">
    <property type="term" value="C:cytosol"/>
    <property type="evidence" value="ECO:0007669"/>
    <property type="project" value="TreeGrafter"/>
</dbReference>
<evidence type="ECO:0000313" key="3">
    <source>
        <dbReference type="Proteomes" id="UP000030661"/>
    </source>
</evidence>
<proteinExistence type="inferred from homology"/>
<dbReference type="FunFam" id="3.30.1330.40:FF:000001">
    <property type="entry name" value="L-PSP family endoribonuclease"/>
    <property type="match status" value="1"/>
</dbReference>
<organism evidence="2">
    <name type="scientific">Vecturithrix granuli</name>
    <dbReference type="NCBI Taxonomy" id="1499967"/>
    <lineage>
        <taxon>Bacteria</taxon>
        <taxon>Candidatus Moduliflexota</taxon>
        <taxon>Candidatus Vecturitrichia</taxon>
        <taxon>Candidatus Vecturitrichales</taxon>
        <taxon>Candidatus Vecturitrichaceae</taxon>
        <taxon>Candidatus Vecturithrix</taxon>
    </lineage>
</organism>
<dbReference type="Proteomes" id="UP000030661">
    <property type="component" value="Unassembled WGS sequence"/>
</dbReference>
<evidence type="ECO:0000313" key="2">
    <source>
        <dbReference type="EMBL" id="GAK60860.1"/>
    </source>
</evidence>
<gene>
    <name evidence="2" type="ORF">U27_00758</name>
</gene>
<keyword evidence="3" id="KW-1185">Reference proteome</keyword>
<comment type="similarity">
    <text evidence="1">Belongs to the RutC family.</text>
</comment>
<dbReference type="EMBL" id="DF820475">
    <property type="protein sequence ID" value="GAK60860.1"/>
    <property type="molecule type" value="Genomic_DNA"/>
</dbReference>
<dbReference type="HOGENOM" id="CLU_100715_7_3_0"/>
<dbReference type="NCBIfam" id="TIGR00004">
    <property type="entry name" value="Rid family detoxifying hydrolase"/>
    <property type="match status" value="1"/>
</dbReference>
<dbReference type="InterPro" id="IPR019897">
    <property type="entry name" value="RidA_CS"/>
</dbReference>
<dbReference type="InterPro" id="IPR035959">
    <property type="entry name" value="RutC-like_sf"/>
</dbReference>
<dbReference type="SUPFAM" id="SSF55298">
    <property type="entry name" value="YjgF-like"/>
    <property type="match status" value="1"/>
</dbReference>
<protein>
    <submittedName>
        <fullName evidence="2">Endoribonuclease L-PSP</fullName>
    </submittedName>
</protein>
<dbReference type="InterPro" id="IPR006056">
    <property type="entry name" value="RidA"/>
</dbReference>
<accession>A0A081C8F5</accession>
<sequence length="127" mass="13600">MTKTIIATDAAPKAIGPYSQAVRGGDFLFLSGQIAINPATGELVSESFAAQVRQIFKNIEAVLKAAGSNFSQVVKATVFLKDMGQFAEMNGIYAEYFPNDPPARSAVQVAKLPKDVDIEIEMIAFLG</sequence>